<dbReference type="GO" id="GO:0004175">
    <property type="term" value="F:endopeptidase activity"/>
    <property type="evidence" value="ECO:0007669"/>
    <property type="project" value="TreeGrafter"/>
</dbReference>
<comment type="caution">
    <text evidence="7">The sequence shown here is derived from an EMBL/GenBank/DDBJ whole genome shotgun (WGS) entry which is preliminary data.</text>
</comment>
<name>A0A369LCK4_9ACTN</name>
<dbReference type="SMART" id="SM00228">
    <property type="entry name" value="PDZ"/>
    <property type="match status" value="1"/>
</dbReference>
<keyword evidence="5" id="KW-0812">Transmembrane</keyword>
<dbReference type="GO" id="GO:0008236">
    <property type="term" value="F:serine-type peptidase activity"/>
    <property type="evidence" value="ECO:0007669"/>
    <property type="project" value="UniProtKB-KW"/>
</dbReference>
<keyword evidence="5" id="KW-1133">Transmembrane helix</keyword>
<evidence type="ECO:0000256" key="2">
    <source>
        <dbReference type="ARBA" id="ARBA00022670"/>
    </source>
</evidence>
<gene>
    <name evidence="7" type="ORF">C1881_07950</name>
</gene>
<dbReference type="PANTHER" id="PTHR32060:SF30">
    <property type="entry name" value="CARBOXY-TERMINAL PROCESSING PROTEASE CTPA"/>
    <property type="match status" value="1"/>
</dbReference>
<evidence type="ECO:0000256" key="1">
    <source>
        <dbReference type="ARBA" id="ARBA00009179"/>
    </source>
</evidence>
<sequence length="419" mass="44532">MSVRHRKGHIDVTTRNARIIKQLALCMCAVALFCAGFVVRGNHDLMSRLGIEEPETKAAVQAASADSGEVASRLNEVEGILAKSSLDSYDTDACTSAVLDSFLQSTNDTFTRYYSADRYSTYVDVTVSEDYPGVGVFFSEYNGQAYALDVFEGSSASDAGVLPGDFVVAIDGDRSQEWTSTEVINAVQREAGSTVVITWRRPTSLDASGGDEFTTTLVCTDYTEPNVTAQLQNNVGYIKLRQFTQNADSLVRQAIEELSSQGAQSFVLDLRDNPGGYLNKAVDVASLFVKSGVVVEIDTVDAQTTKQVSGNVATDAPVVVLVNGNTAGSAEVLAAALRDSNRATLVGVNTMGRGSVQVTKPLSFGGALRYTAARYKSPSGYTIDGVGVSPDVVISLREGSSIDNQKEIAIETAGSLVVD</sequence>
<dbReference type="SUPFAM" id="SSF52096">
    <property type="entry name" value="ClpP/crotonase"/>
    <property type="match status" value="1"/>
</dbReference>
<accession>A0A369LCK4</accession>
<organism evidence="7 8">
    <name type="scientific">Slackia isoflavoniconvertens</name>
    <dbReference type="NCBI Taxonomy" id="572010"/>
    <lineage>
        <taxon>Bacteria</taxon>
        <taxon>Bacillati</taxon>
        <taxon>Actinomycetota</taxon>
        <taxon>Coriobacteriia</taxon>
        <taxon>Eggerthellales</taxon>
        <taxon>Eggerthellaceae</taxon>
        <taxon>Slackia</taxon>
    </lineage>
</organism>
<dbReference type="Gene3D" id="3.90.226.10">
    <property type="entry name" value="2-enoyl-CoA Hydratase, Chain A, domain 1"/>
    <property type="match status" value="1"/>
</dbReference>
<evidence type="ECO:0000313" key="7">
    <source>
        <dbReference type="EMBL" id="RDB57060.1"/>
    </source>
</evidence>
<keyword evidence="2" id="KW-0645">Protease</keyword>
<dbReference type="InterPro" id="IPR005151">
    <property type="entry name" value="Tail-specific_protease"/>
</dbReference>
<dbReference type="InterPro" id="IPR029045">
    <property type="entry name" value="ClpP/crotonase-like_dom_sf"/>
</dbReference>
<dbReference type="SMART" id="SM00245">
    <property type="entry name" value="TSPc"/>
    <property type="match status" value="1"/>
</dbReference>
<dbReference type="InterPro" id="IPR041489">
    <property type="entry name" value="PDZ_6"/>
</dbReference>
<dbReference type="SUPFAM" id="SSF50156">
    <property type="entry name" value="PDZ domain-like"/>
    <property type="match status" value="1"/>
</dbReference>
<keyword evidence="3" id="KW-0378">Hydrolase</keyword>
<dbReference type="Gene3D" id="3.30.750.44">
    <property type="match status" value="1"/>
</dbReference>
<dbReference type="InterPro" id="IPR001478">
    <property type="entry name" value="PDZ"/>
</dbReference>
<feature type="transmembrane region" description="Helical" evidence="5">
    <location>
        <begin position="20"/>
        <end position="39"/>
    </location>
</feature>
<feature type="domain" description="PDZ" evidence="6">
    <location>
        <begin position="124"/>
        <end position="202"/>
    </location>
</feature>
<reference evidence="7 8" key="1">
    <citation type="journal article" date="2018" name="Elife">
        <title>Discovery and characterization of a prevalent human gut bacterial enzyme sufficient for the inactivation of a family of plant toxins.</title>
        <authorList>
            <person name="Koppel N."/>
            <person name="Bisanz J.E."/>
            <person name="Pandelia M.E."/>
            <person name="Turnbaugh P.J."/>
            <person name="Balskus E.P."/>
        </authorList>
    </citation>
    <scope>NUCLEOTIDE SEQUENCE [LARGE SCALE GENOMIC DNA]</scope>
    <source>
        <strain evidence="7 8">OB21 GAM31</strain>
    </source>
</reference>
<dbReference type="CDD" id="cd07560">
    <property type="entry name" value="Peptidase_S41_CPP"/>
    <property type="match status" value="1"/>
</dbReference>
<dbReference type="Gene3D" id="2.30.42.10">
    <property type="match status" value="1"/>
</dbReference>
<dbReference type="Proteomes" id="UP000253975">
    <property type="component" value="Unassembled WGS sequence"/>
</dbReference>
<evidence type="ECO:0000256" key="4">
    <source>
        <dbReference type="ARBA" id="ARBA00022825"/>
    </source>
</evidence>
<dbReference type="GO" id="GO:0030288">
    <property type="term" value="C:outer membrane-bounded periplasmic space"/>
    <property type="evidence" value="ECO:0007669"/>
    <property type="project" value="TreeGrafter"/>
</dbReference>
<evidence type="ECO:0000256" key="5">
    <source>
        <dbReference type="SAM" id="Phobius"/>
    </source>
</evidence>
<protein>
    <submittedName>
        <fullName evidence="7">Peptidase</fullName>
    </submittedName>
</protein>
<dbReference type="PANTHER" id="PTHR32060">
    <property type="entry name" value="TAIL-SPECIFIC PROTEASE"/>
    <property type="match status" value="1"/>
</dbReference>
<evidence type="ECO:0000256" key="3">
    <source>
        <dbReference type="ARBA" id="ARBA00022801"/>
    </source>
</evidence>
<dbReference type="GO" id="GO:0006508">
    <property type="term" value="P:proteolysis"/>
    <property type="evidence" value="ECO:0007669"/>
    <property type="project" value="UniProtKB-KW"/>
</dbReference>
<dbReference type="GO" id="GO:0007165">
    <property type="term" value="P:signal transduction"/>
    <property type="evidence" value="ECO:0007669"/>
    <property type="project" value="TreeGrafter"/>
</dbReference>
<dbReference type="InterPro" id="IPR036034">
    <property type="entry name" value="PDZ_sf"/>
</dbReference>
<keyword evidence="4" id="KW-0720">Serine protease</keyword>
<keyword evidence="5" id="KW-0472">Membrane</keyword>
<comment type="similarity">
    <text evidence="1">Belongs to the peptidase S41A family.</text>
</comment>
<dbReference type="EMBL" id="PPTO01000013">
    <property type="protein sequence ID" value="RDB57060.1"/>
    <property type="molecule type" value="Genomic_DNA"/>
</dbReference>
<dbReference type="Pfam" id="PF03572">
    <property type="entry name" value="Peptidase_S41"/>
    <property type="match status" value="1"/>
</dbReference>
<dbReference type="Pfam" id="PF17820">
    <property type="entry name" value="PDZ_6"/>
    <property type="match status" value="1"/>
</dbReference>
<evidence type="ECO:0000313" key="8">
    <source>
        <dbReference type="Proteomes" id="UP000253975"/>
    </source>
</evidence>
<dbReference type="PROSITE" id="PS50106">
    <property type="entry name" value="PDZ"/>
    <property type="match status" value="1"/>
</dbReference>
<dbReference type="InterPro" id="IPR004447">
    <property type="entry name" value="Peptidase_S41A"/>
</dbReference>
<dbReference type="AlphaFoldDB" id="A0A369LCK4"/>
<evidence type="ECO:0000259" key="6">
    <source>
        <dbReference type="PROSITE" id="PS50106"/>
    </source>
</evidence>
<proteinExistence type="inferred from homology"/>